<protein>
    <recommendedName>
        <fullName evidence="3">SecA Wing/Scaffold domain-containing protein</fullName>
    </recommendedName>
</protein>
<dbReference type="InterPro" id="IPR036266">
    <property type="entry name" value="SecA_Wing/Scaffold_sf"/>
</dbReference>
<proteinExistence type="predicted"/>
<dbReference type="Gene3D" id="3.40.50.300">
    <property type="entry name" value="P-loop containing nucleotide triphosphate hydrolases"/>
    <property type="match status" value="1"/>
</dbReference>
<dbReference type="PATRIC" id="fig|1618742.3.peg.719"/>
<dbReference type="GO" id="GO:0017038">
    <property type="term" value="P:protein import"/>
    <property type="evidence" value="ECO:0007669"/>
    <property type="project" value="InterPro"/>
</dbReference>
<evidence type="ECO:0000256" key="1">
    <source>
        <dbReference type="SAM" id="MobiDB-lite"/>
    </source>
</evidence>
<dbReference type="Gene3D" id="1.10.3060.10">
    <property type="entry name" value="Helical scaffold and wing domains of SecA"/>
    <property type="match status" value="1"/>
</dbReference>
<dbReference type="PANTHER" id="PTHR30612">
    <property type="entry name" value="SECA INNER MEMBRANE COMPONENT OF SEC PROTEIN SECRETION SYSTEM"/>
    <property type="match status" value="1"/>
</dbReference>
<keyword evidence="2" id="KW-0812">Transmembrane</keyword>
<dbReference type="AlphaFoldDB" id="A0A0G0H780"/>
<dbReference type="PANTHER" id="PTHR30612:SF0">
    <property type="entry name" value="CHLOROPLAST PROTEIN-TRANSPORTING ATPASE"/>
    <property type="match status" value="1"/>
</dbReference>
<feature type="region of interest" description="Disordered" evidence="1">
    <location>
        <begin position="142"/>
        <end position="174"/>
    </location>
</feature>
<dbReference type="GO" id="GO:0006886">
    <property type="term" value="P:intracellular protein transport"/>
    <property type="evidence" value="ECO:0007669"/>
    <property type="project" value="InterPro"/>
</dbReference>
<evidence type="ECO:0000256" key="2">
    <source>
        <dbReference type="SAM" id="Phobius"/>
    </source>
</evidence>
<feature type="compositionally biased region" description="Basic and acidic residues" evidence="1">
    <location>
        <begin position="157"/>
        <end position="174"/>
    </location>
</feature>
<reference evidence="4 5" key="1">
    <citation type="journal article" date="2015" name="Nature">
        <title>rRNA introns, odd ribosomes, and small enigmatic genomes across a large radiation of phyla.</title>
        <authorList>
            <person name="Brown C.T."/>
            <person name="Hug L.A."/>
            <person name="Thomas B.C."/>
            <person name="Sharon I."/>
            <person name="Castelle C.J."/>
            <person name="Singh A."/>
            <person name="Wilkins M.J."/>
            <person name="Williams K.H."/>
            <person name="Banfield J.F."/>
        </authorList>
    </citation>
    <scope>NUCLEOTIDE SEQUENCE [LARGE SCALE GENOMIC DNA]</scope>
</reference>
<accession>A0A0G0H780</accession>
<sequence>MRLVGIAALFSGVALLAHILTNISLRVGLGVTVLIALGGLYLAFKRSDPEEKKNILGDDAYFEIVRRIILYVNDILWMEHIETMDYLRSSVNLRAYGQRDPLVEYKKEGFRMFKEMEISFQDQVLNLITTIDTSAAMKTTGVEASPQAGIGSSGRGRSSDSAESRRAVSIEARPEVRPRGANTNGMIKVYKAIRKELKKYDPELIKKDEIIILTKTDTIDDPKKITKAIKEFKKINSNVFTITLYDDKSIKNFSDELIKILKK</sequence>
<dbReference type="Proteomes" id="UP000033876">
    <property type="component" value="Unassembled WGS sequence"/>
</dbReference>
<dbReference type="GO" id="GO:0006605">
    <property type="term" value="P:protein targeting"/>
    <property type="evidence" value="ECO:0007669"/>
    <property type="project" value="InterPro"/>
</dbReference>
<dbReference type="GO" id="GO:0031522">
    <property type="term" value="C:cell envelope Sec protein transport complex"/>
    <property type="evidence" value="ECO:0007669"/>
    <property type="project" value="TreeGrafter"/>
</dbReference>
<dbReference type="GO" id="GO:0043952">
    <property type="term" value="P:protein transport by the Sec complex"/>
    <property type="evidence" value="ECO:0007669"/>
    <property type="project" value="TreeGrafter"/>
</dbReference>
<feature type="transmembrane region" description="Helical" evidence="2">
    <location>
        <begin position="27"/>
        <end position="44"/>
    </location>
</feature>
<name>A0A0G0H780_9BACT</name>
<evidence type="ECO:0000313" key="4">
    <source>
        <dbReference type="EMBL" id="KKQ34395.1"/>
    </source>
</evidence>
<dbReference type="InterPro" id="IPR000185">
    <property type="entry name" value="SecA"/>
</dbReference>
<evidence type="ECO:0000313" key="5">
    <source>
        <dbReference type="Proteomes" id="UP000033876"/>
    </source>
</evidence>
<dbReference type="GO" id="GO:0005886">
    <property type="term" value="C:plasma membrane"/>
    <property type="evidence" value="ECO:0007669"/>
    <property type="project" value="TreeGrafter"/>
</dbReference>
<dbReference type="GO" id="GO:0005524">
    <property type="term" value="F:ATP binding"/>
    <property type="evidence" value="ECO:0007669"/>
    <property type="project" value="InterPro"/>
</dbReference>
<dbReference type="GO" id="GO:0005829">
    <property type="term" value="C:cytosol"/>
    <property type="evidence" value="ECO:0007669"/>
    <property type="project" value="TreeGrafter"/>
</dbReference>
<comment type="caution">
    <text evidence="4">The sequence shown here is derived from an EMBL/GenBank/DDBJ whole genome shotgun (WGS) entry which is preliminary data.</text>
</comment>
<dbReference type="SUPFAM" id="SSF81886">
    <property type="entry name" value="Helical scaffold and wing domains of SecA"/>
    <property type="match status" value="1"/>
</dbReference>
<gene>
    <name evidence="4" type="ORF">US50_C0050G0003</name>
</gene>
<dbReference type="EMBL" id="LBTF01000050">
    <property type="protein sequence ID" value="KKQ34395.1"/>
    <property type="molecule type" value="Genomic_DNA"/>
</dbReference>
<evidence type="ECO:0000259" key="3">
    <source>
        <dbReference type="Pfam" id="PF07516"/>
    </source>
</evidence>
<keyword evidence="2" id="KW-1133">Transmembrane helix</keyword>
<dbReference type="InterPro" id="IPR027417">
    <property type="entry name" value="P-loop_NTPase"/>
</dbReference>
<keyword evidence="2" id="KW-0472">Membrane</keyword>
<dbReference type="Pfam" id="PF07516">
    <property type="entry name" value="SecA_SW"/>
    <property type="match status" value="1"/>
</dbReference>
<dbReference type="InterPro" id="IPR011116">
    <property type="entry name" value="SecA_Wing/Scaffold"/>
</dbReference>
<feature type="domain" description="SecA Wing/Scaffold" evidence="3">
    <location>
        <begin position="52"/>
        <end position="130"/>
    </location>
</feature>
<organism evidence="4 5">
    <name type="scientific">Candidatus Nomurabacteria bacterium GW2011_GWB1_37_5</name>
    <dbReference type="NCBI Taxonomy" id="1618742"/>
    <lineage>
        <taxon>Bacteria</taxon>
        <taxon>Candidatus Nomuraibacteriota</taxon>
    </lineage>
</organism>